<evidence type="ECO:0000256" key="2">
    <source>
        <dbReference type="ARBA" id="ARBA00023002"/>
    </source>
</evidence>
<dbReference type="Proteomes" id="UP000431922">
    <property type="component" value="Unassembled WGS sequence"/>
</dbReference>
<feature type="domain" description="Ketoreductase" evidence="3">
    <location>
        <begin position="14"/>
        <end position="197"/>
    </location>
</feature>
<dbReference type="InterPro" id="IPR036291">
    <property type="entry name" value="NAD(P)-bd_dom_sf"/>
</dbReference>
<reference evidence="4 5" key="1">
    <citation type="submission" date="2019-12" db="EMBL/GenBank/DDBJ databases">
        <title>Genomic-based taxomic classification of the family Erythrobacteraceae.</title>
        <authorList>
            <person name="Xu L."/>
        </authorList>
    </citation>
    <scope>NUCLEOTIDE SEQUENCE [LARGE SCALE GENOMIC DNA]</scope>
    <source>
        <strain evidence="4 5">KCTC 42453</strain>
    </source>
</reference>
<protein>
    <submittedName>
        <fullName evidence="4">SDR family NAD(P)-dependent oxidoreductase</fullName>
    </submittedName>
</protein>
<sequence>MPENLPDNRPLEGRVALVTGSSRGIGAACAIALAQAGAHVVLTGRDVRALEGVEDAIHAAGGQSTIAPLDLTEGDSIARLASAITSRWDKLDILVISAAYLPTLTPVTQIEPKQFNTAITTNLLATQALLAAFDPLLKRSGQGRVIGMTSSVGSQPRAYWAAYGATKAAFESLLDSYGQEVEKIGGVKVAIVDPGATRTAMRAKAYPGEDPKTVKPAEIVGDQLVELLSQDFPTGHRMQVVKTS</sequence>
<dbReference type="PANTHER" id="PTHR44196">
    <property type="entry name" value="DEHYDROGENASE/REDUCTASE SDR FAMILY MEMBER 7B"/>
    <property type="match status" value="1"/>
</dbReference>
<comment type="caution">
    <text evidence="4">The sequence shown here is derived from an EMBL/GenBank/DDBJ whole genome shotgun (WGS) entry which is preliminary data.</text>
</comment>
<dbReference type="RefSeq" id="WP_160755056.1">
    <property type="nucleotide sequence ID" value="NZ_WTYL01000001.1"/>
</dbReference>
<keyword evidence="2" id="KW-0560">Oxidoreductase</keyword>
<dbReference type="GO" id="GO:0016020">
    <property type="term" value="C:membrane"/>
    <property type="evidence" value="ECO:0007669"/>
    <property type="project" value="TreeGrafter"/>
</dbReference>
<name>A0A845AYV4_9SPHN</name>
<dbReference type="EMBL" id="WTYL01000001">
    <property type="protein sequence ID" value="MXP43455.1"/>
    <property type="molecule type" value="Genomic_DNA"/>
</dbReference>
<evidence type="ECO:0000313" key="5">
    <source>
        <dbReference type="Proteomes" id="UP000431922"/>
    </source>
</evidence>
<dbReference type="SUPFAM" id="SSF51735">
    <property type="entry name" value="NAD(P)-binding Rossmann-fold domains"/>
    <property type="match status" value="1"/>
</dbReference>
<dbReference type="PRINTS" id="PR00081">
    <property type="entry name" value="GDHRDH"/>
</dbReference>
<evidence type="ECO:0000259" key="3">
    <source>
        <dbReference type="SMART" id="SM00822"/>
    </source>
</evidence>
<gene>
    <name evidence="4" type="ORF">GRI65_03165</name>
</gene>
<dbReference type="OrthoDB" id="9790785at2"/>
<evidence type="ECO:0000313" key="4">
    <source>
        <dbReference type="EMBL" id="MXP43455.1"/>
    </source>
</evidence>
<comment type="similarity">
    <text evidence="1">Belongs to the short-chain dehydrogenases/reductases (SDR) family.</text>
</comment>
<evidence type="ECO:0000256" key="1">
    <source>
        <dbReference type="ARBA" id="ARBA00006484"/>
    </source>
</evidence>
<organism evidence="4 5">
    <name type="scientific">Allopontixanthobacter sediminis</name>
    <dbReference type="NCBI Taxonomy" id="1689985"/>
    <lineage>
        <taxon>Bacteria</taxon>
        <taxon>Pseudomonadati</taxon>
        <taxon>Pseudomonadota</taxon>
        <taxon>Alphaproteobacteria</taxon>
        <taxon>Sphingomonadales</taxon>
        <taxon>Erythrobacteraceae</taxon>
        <taxon>Allopontixanthobacter</taxon>
    </lineage>
</organism>
<dbReference type="InterPro" id="IPR057326">
    <property type="entry name" value="KR_dom"/>
</dbReference>
<keyword evidence="5" id="KW-1185">Reference proteome</keyword>
<dbReference type="Pfam" id="PF00106">
    <property type="entry name" value="adh_short"/>
    <property type="match status" value="1"/>
</dbReference>
<dbReference type="Gene3D" id="3.40.50.720">
    <property type="entry name" value="NAD(P)-binding Rossmann-like Domain"/>
    <property type="match status" value="1"/>
</dbReference>
<dbReference type="SMART" id="SM00822">
    <property type="entry name" value="PKS_KR"/>
    <property type="match status" value="1"/>
</dbReference>
<dbReference type="AlphaFoldDB" id="A0A845AYV4"/>
<dbReference type="GO" id="GO:0016491">
    <property type="term" value="F:oxidoreductase activity"/>
    <property type="evidence" value="ECO:0007669"/>
    <property type="project" value="UniProtKB-KW"/>
</dbReference>
<dbReference type="InterPro" id="IPR002347">
    <property type="entry name" value="SDR_fam"/>
</dbReference>
<dbReference type="PANTHER" id="PTHR44196:SF4">
    <property type="entry name" value="SHORT CHAIN DEHYDROGENASE"/>
    <property type="match status" value="1"/>
</dbReference>
<proteinExistence type="inferred from homology"/>
<accession>A0A845AYV4</accession>